<dbReference type="GO" id="GO:0007165">
    <property type="term" value="P:signal transduction"/>
    <property type="evidence" value="ECO:0007669"/>
    <property type="project" value="UniProtKB-KW"/>
</dbReference>
<evidence type="ECO:0000256" key="2">
    <source>
        <dbReference type="ARBA" id="ARBA00029447"/>
    </source>
</evidence>
<dbReference type="SMART" id="SM00283">
    <property type="entry name" value="MA"/>
    <property type="match status" value="1"/>
</dbReference>
<dbReference type="InterPro" id="IPR013783">
    <property type="entry name" value="Ig-like_fold"/>
</dbReference>
<comment type="similarity">
    <text evidence="2">Belongs to the methyl-accepting chemotaxis (MCP) protein family.</text>
</comment>
<dbReference type="InterPro" id="IPR011110">
    <property type="entry name" value="Reg_prop"/>
</dbReference>
<dbReference type="Pfam" id="PF07494">
    <property type="entry name" value="Reg_prop"/>
    <property type="match status" value="3"/>
</dbReference>
<dbReference type="GO" id="GO:0006935">
    <property type="term" value="P:chemotaxis"/>
    <property type="evidence" value="ECO:0007669"/>
    <property type="project" value="InterPro"/>
</dbReference>
<feature type="signal peptide" evidence="5">
    <location>
        <begin position="1"/>
        <end position="18"/>
    </location>
</feature>
<dbReference type="InterPro" id="IPR015943">
    <property type="entry name" value="WD40/YVTN_repeat-like_dom_sf"/>
</dbReference>
<reference evidence="7 8" key="1">
    <citation type="submission" date="2011-09" db="EMBL/GenBank/DDBJ databases">
        <title>The draft genome of Treponema saccharophilum DSM 2985.</title>
        <authorList>
            <consortium name="US DOE Joint Genome Institute (JGI-PGF)"/>
            <person name="Lucas S."/>
            <person name="Copeland A."/>
            <person name="Lapidus A."/>
            <person name="Glavina del Rio T."/>
            <person name="Dalin E."/>
            <person name="Tice H."/>
            <person name="Bruce D."/>
            <person name="Goodwin L."/>
            <person name="Pitluck S."/>
            <person name="Peters L."/>
            <person name="Kyrpides N."/>
            <person name="Mavromatis K."/>
            <person name="Ivanova N."/>
            <person name="Markowitz V."/>
            <person name="Cheng J.-F."/>
            <person name="Hugenholtz P."/>
            <person name="Woyke T."/>
            <person name="Wu D."/>
            <person name="Gronow S."/>
            <person name="Wellnitz S."/>
            <person name="Brambilla E."/>
            <person name="Klenk H.-P."/>
            <person name="Eisen J.A."/>
        </authorList>
    </citation>
    <scope>NUCLEOTIDE SEQUENCE [LARGE SCALE GENOMIC DNA]</scope>
    <source>
        <strain evidence="7 8">DSM 2985</strain>
    </source>
</reference>
<dbReference type="RefSeq" id="WP_002704105.1">
    <property type="nucleotide sequence ID" value="NZ_AGRW01000045.1"/>
</dbReference>
<keyword evidence="1 3" id="KW-0807">Transducer</keyword>
<organism evidence="7 8">
    <name type="scientific">Treponema saccharophilum DSM 2985</name>
    <dbReference type="NCBI Taxonomy" id="907348"/>
    <lineage>
        <taxon>Bacteria</taxon>
        <taxon>Pseudomonadati</taxon>
        <taxon>Spirochaetota</taxon>
        <taxon>Spirochaetia</taxon>
        <taxon>Spirochaetales</taxon>
        <taxon>Treponemataceae</taxon>
        <taxon>Treponema</taxon>
    </lineage>
</organism>
<dbReference type="OrthoDB" id="9813394at2"/>
<evidence type="ECO:0000256" key="5">
    <source>
        <dbReference type="SAM" id="SignalP"/>
    </source>
</evidence>
<evidence type="ECO:0000259" key="6">
    <source>
        <dbReference type="PROSITE" id="PS50111"/>
    </source>
</evidence>
<feature type="domain" description="Methyl-accepting transducer" evidence="6">
    <location>
        <begin position="887"/>
        <end position="1116"/>
    </location>
</feature>
<dbReference type="PATRIC" id="fig|907348.3.peg.1394"/>
<keyword evidence="4" id="KW-0812">Transmembrane</keyword>
<dbReference type="GO" id="GO:0004888">
    <property type="term" value="F:transmembrane signaling receptor activity"/>
    <property type="evidence" value="ECO:0007669"/>
    <property type="project" value="InterPro"/>
</dbReference>
<dbReference type="Pfam" id="PF00015">
    <property type="entry name" value="MCPsignal"/>
    <property type="match status" value="1"/>
</dbReference>
<proteinExistence type="inferred from homology"/>
<evidence type="ECO:0000313" key="7">
    <source>
        <dbReference type="EMBL" id="EIC01881.1"/>
    </source>
</evidence>
<keyword evidence="5" id="KW-0732">Signal</keyword>
<evidence type="ECO:0000256" key="3">
    <source>
        <dbReference type="PROSITE-ProRule" id="PRU00284"/>
    </source>
</evidence>
<dbReference type="PANTHER" id="PTHR32089:SF112">
    <property type="entry name" value="LYSOZYME-LIKE PROTEIN-RELATED"/>
    <property type="match status" value="1"/>
</dbReference>
<dbReference type="AlphaFoldDB" id="H7EKH6"/>
<name>H7EKH6_9SPIR</name>
<comment type="caution">
    <text evidence="7">The sequence shown here is derived from an EMBL/GenBank/DDBJ whole genome shotgun (WGS) entry which is preliminary data.</text>
</comment>
<accession>H7EKH6</accession>
<dbReference type="SUPFAM" id="SSF58104">
    <property type="entry name" value="Methyl-accepting chemotaxis protein (MCP) signaling domain"/>
    <property type="match status" value="1"/>
</dbReference>
<dbReference type="PANTHER" id="PTHR32089">
    <property type="entry name" value="METHYL-ACCEPTING CHEMOTAXIS PROTEIN MCPB"/>
    <property type="match status" value="1"/>
</dbReference>
<keyword evidence="8" id="KW-1185">Reference proteome</keyword>
<keyword evidence="4" id="KW-0472">Membrane</keyword>
<dbReference type="Gene3D" id="2.60.40.10">
    <property type="entry name" value="Immunoglobulins"/>
    <property type="match status" value="1"/>
</dbReference>
<dbReference type="SUPFAM" id="SSF63829">
    <property type="entry name" value="Calcium-dependent phosphotriesterase"/>
    <property type="match status" value="3"/>
</dbReference>
<dbReference type="PROSITE" id="PS50111">
    <property type="entry name" value="CHEMOTAXIS_TRANSDUC_2"/>
    <property type="match status" value="1"/>
</dbReference>
<evidence type="ECO:0000256" key="4">
    <source>
        <dbReference type="SAM" id="Phobius"/>
    </source>
</evidence>
<sequence>MRRIFFLALLAAAVLAGAHCENSFMSEYVSRGWTTEDGLPSNAITDVMQDRDGYIYFGTYGGMVRFDGLDFSIYNKETGGGYGFISARALFQAADGAIWVGSNDEGIFRIVMDSDEKILSFTTENGLPNNSVRSIAQDARGNIWVATAGGISYITPDCKVVRPDVSAGKDLSGICTSVFCDSSGRIWVTTSEEGGIYVFNGNAPSKYALSSPGMENSVVTSVSEDASGALWFGVSPCFAVKASKSGEELFDLSCGTGKGTTIDSITQDSEGAIWFATDAGISIYKNGAMTRYSEDDGLIDNNINRIVEDREGNIWVATDKAGIQKMNRGLFRTIPLPSAVNAIAEGTDGRVWLGCDKGLACFRTDSNGTLTRETNGITEFCGSARIRHVAITSGGKILVSTYANFGQLLFNTDGTLAGQWKKEDGLPGEKVRVAVEHSRTHDIYIGTTKGLSVVDGTTGEVRTYTKQNGLAHEYIMCIFEDKADGTVWLGTDGGGILVMKNEKVVARYTTDNGLAGNIIFKIHRGNDGAIWICTGTGISRFDGKSFFNFSNANGIGTDSVFQMIDDGAGNAWMTTNGGIRKVSLSAMKSMAEGKSASLEAKLFNRFDGLKTRGATSTSLSIMDSRGTMWFTLVDGVALCNPKKLRANTTKPSLHIEKILVDDALTYPSDGGTITLPAGTKRVSIKFAGLSFLSSEPVKFKYKLDGFEADYTEWTSLRTAFYTNLQPGTYKFHIIARNGDGIESDEDARIEFVQEAYLRQKPWFWVVVALVIALIIGELATVIISIIKQLKILRDSIAELSSGNADLTKRIAMRRRSAFRIFDELVTEENKFLEKFQGIIAKMKESESKLNDVGADMGQSTENAAGAIKQIITNIDGVHSSINSQNDSVQEAAGAVNEIARSITSLEQMINSQADGVRSASSAVEQMVGNIRGVNSAMDDMANSFASLEGLAKTGQEKQSAVNDKISQIEEKSKMLQEANTAIAAIASQTNMLAMNAAIEAAHAGVAGRGFAVVADEIRKLSETSSMQSKTIGKQLKGIQSSISDVAQASQESSSAFTAVSDEIAHTNGIVQQIKKSMDEQTEGSQIVMQSLITVKRSSDEVTGAAHEMSERNNDILGNMGGLRKSSAVMMEAVDEMEAGARRVRESGTDLSEMSLKMKDSIADISEQIVQFTV</sequence>
<dbReference type="InterPro" id="IPR004089">
    <property type="entry name" value="MCPsignal_dom"/>
</dbReference>
<dbReference type="EMBL" id="AGRW01000045">
    <property type="protein sequence ID" value="EIC01881.1"/>
    <property type="molecule type" value="Genomic_DNA"/>
</dbReference>
<feature type="transmembrane region" description="Helical" evidence="4">
    <location>
        <begin position="762"/>
        <end position="786"/>
    </location>
</feature>
<dbReference type="GO" id="GO:0016020">
    <property type="term" value="C:membrane"/>
    <property type="evidence" value="ECO:0007669"/>
    <property type="project" value="InterPro"/>
</dbReference>
<dbReference type="PRINTS" id="PR00260">
    <property type="entry name" value="CHEMTRNSDUCR"/>
</dbReference>
<dbReference type="eggNOG" id="COG0840">
    <property type="taxonomic scope" value="Bacteria"/>
</dbReference>
<dbReference type="eggNOG" id="COG3292">
    <property type="taxonomic scope" value="Bacteria"/>
</dbReference>
<evidence type="ECO:0000313" key="8">
    <source>
        <dbReference type="Proteomes" id="UP000003571"/>
    </source>
</evidence>
<dbReference type="InterPro" id="IPR011123">
    <property type="entry name" value="Y_Y_Y"/>
</dbReference>
<dbReference type="Pfam" id="PF07495">
    <property type="entry name" value="Y_Y_Y"/>
    <property type="match status" value="1"/>
</dbReference>
<evidence type="ECO:0000256" key="1">
    <source>
        <dbReference type="ARBA" id="ARBA00023224"/>
    </source>
</evidence>
<gene>
    <name evidence="7" type="ORF">TresaDRAFT_1633</name>
</gene>
<dbReference type="InterPro" id="IPR004090">
    <property type="entry name" value="Chemotax_Me-accpt_rcpt"/>
</dbReference>
<dbReference type="Gene3D" id="1.10.287.950">
    <property type="entry name" value="Methyl-accepting chemotaxis protein"/>
    <property type="match status" value="1"/>
</dbReference>
<dbReference type="STRING" id="907348.TresaDRAFT_1633"/>
<dbReference type="Proteomes" id="UP000003571">
    <property type="component" value="Unassembled WGS sequence"/>
</dbReference>
<keyword evidence="4" id="KW-1133">Transmembrane helix</keyword>
<feature type="chain" id="PRO_5003609771" evidence="5">
    <location>
        <begin position="19"/>
        <end position="1173"/>
    </location>
</feature>
<protein>
    <submittedName>
        <fullName evidence="7">Methyl-accepting chemotaxis sensory transducer</fullName>
    </submittedName>
</protein>
<dbReference type="Gene3D" id="2.130.10.10">
    <property type="entry name" value="YVTN repeat-like/Quinoprotein amine dehydrogenase"/>
    <property type="match status" value="3"/>
</dbReference>